<dbReference type="OrthoDB" id="2094832at2759"/>
<dbReference type="RefSeq" id="XP_004340642.1">
    <property type="nucleotide sequence ID" value="XM_004340594.1"/>
</dbReference>
<dbReference type="Gene3D" id="3.40.50.150">
    <property type="entry name" value="Vaccinia Virus protein VP39"/>
    <property type="match status" value="1"/>
</dbReference>
<dbReference type="InterPro" id="IPR029063">
    <property type="entry name" value="SAM-dependent_MTases_sf"/>
</dbReference>
<dbReference type="VEuPathDB" id="AmoebaDB:ACA1_155600"/>
<evidence type="ECO:0000256" key="3">
    <source>
        <dbReference type="ARBA" id="ARBA00022691"/>
    </source>
</evidence>
<comment type="similarity">
    <text evidence="4">Belongs to the class I-like SAM-binding methyltransferase superfamily.</text>
</comment>
<keyword evidence="6" id="KW-1185">Reference proteome</keyword>
<accession>L8H1I1</accession>
<dbReference type="STRING" id="1257118.L8H1I1"/>
<dbReference type="EMBL" id="KB007951">
    <property type="protein sequence ID" value="ELR18603.1"/>
    <property type="molecule type" value="Genomic_DNA"/>
</dbReference>
<dbReference type="SUPFAM" id="SSF53335">
    <property type="entry name" value="S-adenosyl-L-methionine-dependent methyltransferases"/>
    <property type="match status" value="1"/>
</dbReference>
<evidence type="ECO:0000313" key="6">
    <source>
        <dbReference type="Proteomes" id="UP000011083"/>
    </source>
</evidence>
<name>L8H1I1_ACACF</name>
<reference evidence="5 6" key="1">
    <citation type="journal article" date="2013" name="Genome Biol.">
        <title>Genome of Acanthamoeba castellanii highlights extensive lateral gene transfer and early evolution of tyrosine kinase signaling.</title>
        <authorList>
            <person name="Clarke M."/>
            <person name="Lohan A.J."/>
            <person name="Liu B."/>
            <person name="Lagkouvardos I."/>
            <person name="Roy S."/>
            <person name="Zafar N."/>
            <person name="Bertelli C."/>
            <person name="Schilde C."/>
            <person name="Kianianmomeni A."/>
            <person name="Burglin T.R."/>
            <person name="Frech C."/>
            <person name="Turcotte B."/>
            <person name="Kopec K.O."/>
            <person name="Synnott J.M."/>
            <person name="Choo C."/>
            <person name="Paponov I."/>
            <person name="Finkler A."/>
            <person name="Soon Heng Tan C."/>
            <person name="Hutchins A.P."/>
            <person name="Weinmeier T."/>
            <person name="Rattei T."/>
            <person name="Chu J.S."/>
            <person name="Gimenez G."/>
            <person name="Irimia M."/>
            <person name="Rigden D.J."/>
            <person name="Fitzpatrick D.A."/>
            <person name="Lorenzo-Morales J."/>
            <person name="Bateman A."/>
            <person name="Chiu C.H."/>
            <person name="Tang P."/>
            <person name="Hegemann P."/>
            <person name="Fromm H."/>
            <person name="Raoult D."/>
            <person name="Greub G."/>
            <person name="Miranda-Saavedra D."/>
            <person name="Chen N."/>
            <person name="Nash P."/>
            <person name="Ginger M.L."/>
            <person name="Horn M."/>
            <person name="Schaap P."/>
            <person name="Caler L."/>
            <person name="Loftus B."/>
        </authorList>
    </citation>
    <scope>NUCLEOTIDE SEQUENCE [LARGE SCALE GENOMIC DNA]</scope>
    <source>
        <strain evidence="5 6">Neff</strain>
    </source>
</reference>
<organism evidence="5 6">
    <name type="scientific">Acanthamoeba castellanii (strain ATCC 30010 / Neff)</name>
    <dbReference type="NCBI Taxonomy" id="1257118"/>
    <lineage>
        <taxon>Eukaryota</taxon>
        <taxon>Amoebozoa</taxon>
        <taxon>Discosea</taxon>
        <taxon>Longamoebia</taxon>
        <taxon>Centramoebida</taxon>
        <taxon>Acanthamoebidae</taxon>
        <taxon>Acanthamoeba</taxon>
    </lineage>
</organism>
<sequence length="274" mass="30270">MAATAPQHREITSEDLSFLAQYSAFLGKGQAVPADDLEERLRQHVLHQWRTCLAERHFHYPEVLATIKSADPHARYLDLGCCFGTDTRRVVVDGWKQEKVVAVDVIPDFWFVLLRTLASRSNYGLQLYEDAATIKVGTRIGDVTSDSAFVESLVAGGQFAHVWTGAVLHVLTEAKVEALLRSVFAMLRPGGSYFGTCVGTSGQPSDWQPEYRNRGQAYLHTAESLKELLERIGFVEVVVTEQSARAPAPLQEDPADLAIPKRMLAFAGKTPSAQ</sequence>
<dbReference type="GeneID" id="14919342"/>
<dbReference type="InterPro" id="IPR051654">
    <property type="entry name" value="Meroterpenoid_MTases"/>
</dbReference>
<keyword evidence="2" id="KW-0808">Transferase</keyword>
<proteinExistence type="inferred from homology"/>
<dbReference type="GO" id="GO:0016740">
    <property type="term" value="F:transferase activity"/>
    <property type="evidence" value="ECO:0007669"/>
    <property type="project" value="UniProtKB-KW"/>
</dbReference>
<dbReference type="PANTHER" id="PTHR35897">
    <property type="entry name" value="METHYLTRANSFERASE AUSD"/>
    <property type="match status" value="1"/>
</dbReference>
<dbReference type="CDD" id="cd02440">
    <property type="entry name" value="AdoMet_MTases"/>
    <property type="match status" value="1"/>
</dbReference>
<protein>
    <submittedName>
        <fullName evidence="5">Uncharacterized protein</fullName>
    </submittedName>
</protein>
<comment type="pathway">
    <text evidence="1">Secondary metabolite biosynthesis.</text>
</comment>
<dbReference type="PANTHER" id="PTHR35897:SF1">
    <property type="entry name" value="METHYLTRANSFERASE AUSD"/>
    <property type="match status" value="1"/>
</dbReference>
<dbReference type="KEGG" id="acan:ACA1_155600"/>
<dbReference type="AlphaFoldDB" id="L8H1I1"/>
<evidence type="ECO:0000256" key="4">
    <source>
        <dbReference type="ARBA" id="ARBA00038314"/>
    </source>
</evidence>
<evidence type="ECO:0000256" key="2">
    <source>
        <dbReference type="ARBA" id="ARBA00022679"/>
    </source>
</evidence>
<evidence type="ECO:0000256" key="1">
    <source>
        <dbReference type="ARBA" id="ARBA00005179"/>
    </source>
</evidence>
<dbReference type="Proteomes" id="UP000011083">
    <property type="component" value="Unassembled WGS sequence"/>
</dbReference>
<dbReference type="OMA" id="YFGTCVG"/>
<keyword evidence="3" id="KW-0949">S-adenosyl-L-methionine</keyword>
<gene>
    <name evidence="5" type="ORF">ACA1_155600</name>
</gene>
<evidence type="ECO:0000313" key="5">
    <source>
        <dbReference type="EMBL" id="ELR18603.1"/>
    </source>
</evidence>